<feature type="region of interest" description="Disordered" evidence="1">
    <location>
        <begin position="73"/>
        <end position="98"/>
    </location>
</feature>
<proteinExistence type="predicted"/>
<dbReference type="EMBL" id="AP004299">
    <property type="protein sequence ID" value="BAC45126.1"/>
    <property type="molecule type" value="Genomic_DNA"/>
</dbReference>
<organism evidence="2 3">
    <name type="scientific">Oryza sativa subsp. japonica</name>
    <name type="common">Rice</name>
    <dbReference type="NCBI Taxonomy" id="39947"/>
    <lineage>
        <taxon>Eukaryota</taxon>
        <taxon>Viridiplantae</taxon>
        <taxon>Streptophyta</taxon>
        <taxon>Embryophyta</taxon>
        <taxon>Tracheophyta</taxon>
        <taxon>Spermatophyta</taxon>
        <taxon>Magnoliopsida</taxon>
        <taxon>Liliopsida</taxon>
        <taxon>Poales</taxon>
        <taxon>Poaceae</taxon>
        <taxon>BOP clade</taxon>
        <taxon>Oryzoideae</taxon>
        <taxon>Oryzeae</taxon>
        <taxon>Oryzinae</taxon>
        <taxon>Oryza</taxon>
        <taxon>Oryza sativa</taxon>
    </lineage>
</organism>
<accession>Q8GVR8</accession>
<evidence type="ECO:0000313" key="3">
    <source>
        <dbReference type="Proteomes" id="UP000000763"/>
    </source>
</evidence>
<dbReference type="AlphaFoldDB" id="Q8GVR8"/>
<reference evidence="3" key="1">
    <citation type="journal article" date="2005" name="Nature">
        <title>The map-based sequence of the rice genome.</title>
        <authorList>
            <consortium name="International rice genome sequencing project (IRGSP)"/>
            <person name="Matsumoto T."/>
            <person name="Wu J."/>
            <person name="Kanamori H."/>
            <person name="Katayose Y."/>
            <person name="Fujisawa M."/>
            <person name="Namiki N."/>
            <person name="Mizuno H."/>
            <person name="Yamamoto K."/>
            <person name="Antonio B.A."/>
            <person name="Baba T."/>
            <person name="Sakata K."/>
            <person name="Nagamura Y."/>
            <person name="Aoki H."/>
            <person name="Arikawa K."/>
            <person name="Arita K."/>
            <person name="Bito T."/>
            <person name="Chiden Y."/>
            <person name="Fujitsuka N."/>
            <person name="Fukunaka R."/>
            <person name="Hamada M."/>
            <person name="Harada C."/>
            <person name="Hayashi A."/>
            <person name="Hijishita S."/>
            <person name="Honda M."/>
            <person name="Hosokawa S."/>
            <person name="Ichikawa Y."/>
            <person name="Idonuma A."/>
            <person name="Iijima M."/>
            <person name="Ikeda M."/>
            <person name="Ikeno M."/>
            <person name="Ito K."/>
            <person name="Ito S."/>
            <person name="Ito T."/>
            <person name="Ito Y."/>
            <person name="Ito Y."/>
            <person name="Iwabuchi A."/>
            <person name="Kamiya K."/>
            <person name="Karasawa W."/>
            <person name="Kurita K."/>
            <person name="Katagiri S."/>
            <person name="Kikuta A."/>
            <person name="Kobayashi H."/>
            <person name="Kobayashi N."/>
            <person name="Machita K."/>
            <person name="Maehara T."/>
            <person name="Masukawa M."/>
            <person name="Mizubayashi T."/>
            <person name="Mukai Y."/>
            <person name="Nagasaki H."/>
            <person name="Nagata Y."/>
            <person name="Naito S."/>
            <person name="Nakashima M."/>
            <person name="Nakama Y."/>
            <person name="Nakamichi Y."/>
            <person name="Nakamura M."/>
            <person name="Meguro A."/>
            <person name="Negishi M."/>
            <person name="Ohta I."/>
            <person name="Ohta T."/>
            <person name="Okamoto M."/>
            <person name="Ono N."/>
            <person name="Saji S."/>
            <person name="Sakaguchi M."/>
            <person name="Sakai K."/>
            <person name="Shibata M."/>
            <person name="Shimokawa T."/>
            <person name="Song J."/>
            <person name="Takazaki Y."/>
            <person name="Terasawa K."/>
            <person name="Tsugane M."/>
            <person name="Tsuji K."/>
            <person name="Ueda S."/>
            <person name="Waki K."/>
            <person name="Yamagata H."/>
            <person name="Yamamoto M."/>
            <person name="Yamamoto S."/>
            <person name="Yamane H."/>
            <person name="Yoshiki S."/>
            <person name="Yoshihara R."/>
            <person name="Yukawa K."/>
            <person name="Zhong H."/>
            <person name="Yano M."/>
            <person name="Yuan Q."/>
            <person name="Ouyang S."/>
            <person name="Liu J."/>
            <person name="Jones K.M."/>
            <person name="Gansberger K."/>
            <person name="Moffat K."/>
            <person name="Hill J."/>
            <person name="Bera J."/>
            <person name="Fadrosh D."/>
            <person name="Jin S."/>
            <person name="Johri S."/>
            <person name="Kim M."/>
            <person name="Overton L."/>
            <person name="Reardon M."/>
            <person name="Tsitrin T."/>
            <person name="Vuong H."/>
            <person name="Weaver B."/>
            <person name="Ciecko A."/>
            <person name="Tallon L."/>
            <person name="Jackson J."/>
            <person name="Pai G."/>
            <person name="Aken S.V."/>
            <person name="Utterback T."/>
            <person name="Reidmuller S."/>
            <person name="Feldblyum T."/>
            <person name="Hsiao J."/>
            <person name="Zismann V."/>
            <person name="Iobst S."/>
            <person name="de Vazeille A.R."/>
            <person name="Buell C.R."/>
            <person name="Ying K."/>
            <person name="Li Y."/>
            <person name="Lu T."/>
            <person name="Huang Y."/>
            <person name="Zhao Q."/>
            <person name="Feng Q."/>
            <person name="Zhang L."/>
            <person name="Zhu J."/>
            <person name="Weng Q."/>
            <person name="Mu J."/>
            <person name="Lu Y."/>
            <person name="Fan D."/>
            <person name="Liu Y."/>
            <person name="Guan J."/>
            <person name="Zhang Y."/>
            <person name="Yu S."/>
            <person name="Liu X."/>
            <person name="Zhang Y."/>
            <person name="Hong G."/>
            <person name="Han B."/>
            <person name="Choisne N."/>
            <person name="Demange N."/>
            <person name="Orjeda G."/>
            <person name="Samain S."/>
            <person name="Cattolico L."/>
            <person name="Pelletier E."/>
            <person name="Couloux A."/>
            <person name="Segurens B."/>
            <person name="Wincker P."/>
            <person name="D'Hont A."/>
            <person name="Scarpelli C."/>
            <person name="Weissenbach J."/>
            <person name="Salanoubat M."/>
            <person name="Quetier F."/>
            <person name="Yu Y."/>
            <person name="Kim H.R."/>
            <person name="Rambo T."/>
            <person name="Currie J."/>
            <person name="Collura K."/>
            <person name="Luo M."/>
            <person name="Yang T."/>
            <person name="Ammiraju J.S.S."/>
            <person name="Engler F."/>
            <person name="Soderlund C."/>
            <person name="Wing R.A."/>
            <person name="Palmer L.E."/>
            <person name="de la Bastide M."/>
            <person name="Spiegel L."/>
            <person name="Nascimento L."/>
            <person name="Zutavern T."/>
            <person name="O'Shaughnessy A."/>
            <person name="Dike S."/>
            <person name="Dedhia N."/>
            <person name="Preston R."/>
            <person name="Balija V."/>
            <person name="McCombie W.R."/>
            <person name="Chow T."/>
            <person name="Chen H."/>
            <person name="Chung M."/>
            <person name="Chen C."/>
            <person name="Shaw J."/>
            <person name="Wu H."/>
            <person name="Hsiao K."/>
            <person name="Chao Y."/>
            <person name="Chu M."/>
            <person name="Cheng C."/>
            <person name="Hour A."/>
            <person name="Lee P."/>
            <person name="Lin S."/>
            <person name="Lin Y."/>
            <person name="Liou J."/>
            <person name="Liu S."/>
            <person name="Hsing Y."/>
            <person name="Raghuvanshi S."/>
            <person name="Mohanty A."/>
            <person name="Bharti A.K."/>
            <person name="Gaur A."/>
            <person name="Gupta V."/>
            <person name="Kumar D."/>
            <person name="Ravi V."/>
            <person name="Vij S."/>
            <person name="Kapur A."/>
            <person name="Khurana P."/>
            <person name="Khurana P."/>
            <person name="Khurana J.P."/>
            <person name="Tyagi A.K."/>
            <person name="Gaikwad K."/>
            <person name="Singh A."/>
            <person name="Dalal V."/>
            <person name="Srivastava S."/>
            <person name="Dixit A."/>
            <person name="Pal A.K."/>
            <person name="Ghazi I.A."/>
            <person name="Yadav M."/>
            <person name="Pandit A."/>
            <person name="Bhargava A."/>
            <person name="Sureshbabu K."/>
            <person name="Batra K."/>
            <person name="Sharma T.R."/>
            <person name="Mohapatra T."/>
            <person name="Singh N.K."/>
            <person name="Messing J."/>
            <person name="Nelson A.B."/>
            <person name="Fuks G."/>
            <person name="Kavchok S."/>
            <person name="Keizer G."/>
            <person name="Linton E."/>
            <person name="Llaca V."/>
            <person name="Song R."/>
            <person name="Tanyolac B."/>
            <person name="Young S."/>
            <person name="Ho-Il K."/>
            <person name="Hahn J.H."/>
            <person name="Sangsakoo G."/>
            <person name="Vanavichit A."/>
            <person name="de Mattos Luiz.A.T."/>
            <person name="Zimmer P.D."/>
            <person name="Malone G."/>
            <person name="Dellagostin O."/>
            <person name="de Oliveira A.C."/>
            <person name="Bevan M."/>
            <person name="Bancroft I."/>
            <person name="Minx P."/>
            <person name="Cordum H."/>
            <person name="Wilson R."/>
            <person name="Cheng Z."/>
            <person name="Jin W."/>
            <person name="Jiang J."/>
            <person name="Leong S.A."/>
            <person name="Iwama H."/>
            <person name="Gojobori T."/>
            <person name="Itoh T."/>
            <person name="Niimura Y."/>
            <person name="Fujii Y."/>
            <person name="Habara T."/>
            <person name="Sakai H."/>
            <person name="Sato Y."/>
            <person name="Wilson G."/>
            <person name="Kumar K."/>
            <person name="McCouch S."/>
            <person name="Juretic N."/>
            <person name="Hoen D."/>
            <person name="Wright S."/>
            <person name="Bruskiewich R."/>
            <person name="Bureau T."/>
            <person name="Miyao A."/>
            <person name="Hirochika H."/>
            <person name="Nishikawa T."/>
            <person name="Kadowaki K."/>
            <person name="Sugiura M."/>
            <person name="Burr B."/>
            <person name="Sasaki T."/>
        </authorList>
    </citation>
    <scope>NUCLEOTIDE SEQUENCE [LARGE SCALE GENOMIC DNA]</scope>
    <source>
        <strain evidence="3">cv. Nipponbare</strain>
    </source>
</reference>
<protein>
    <submittedName>
        <fullName evidence="2">Uncharacterized protein</fullName>
    </submittedName>
</protein>
<evidence type="ECO:0000313" key="2">
    <source>
        <dbReference type="EMBL" id="BAC45126.1"/>
    </source>
</evidence>
<sequence>MEERARMGGCKMPLRARLRRNAGNELRSSARPGSCRRGHECKCGTGWCSDGQGVGGSPHRLLSHLLDTRFRKEEEERVDARGQGAAPPLSSSSPPHHRRCHLPHRLLPPFMCSHVPNPEADGRPITTIFLAIPFAATAVPSFLQPPDHRIRWL</sequence>
<evidence type="ECO:0000256" key="1">
    <source>
        <dbReference type="SAM" id="MobiDB-lite"/>
    </source>
</evidence>
<dbReference type="HOGENOM" id="CLU_158906_0_0_1"/>
<gene>
    <name evidence="2" type="primary">P0434A03.125</name>
</gene>
<name>Q8GVR8_ORYSJ</name>
<reference evidence="3" key="2">
    <citation type="journal article" date="2008" name="Nucleic Acids Res.">
        <title>The rice annotation project database (RAP-DB): 2008 update.</title>
        <authorList>
            <consortium name="The rice annotation project (RAP)"/>
        </authorList>
    </citation>
    <scope>GENOME REANNOTATION</scope>
    <source>
        <strain evidence="3">cv. Nipponbare</strain>
    </source>
</reference>
<dbReference type="Proteomes" id="UP000000763">
    <property type="component" value="Chromosome 7"/>
</dbReference>